<dbReference type="AlphaFoldDB" id="A0A0C9XR59"/>
<protein>
    <submittedName>
        <fullName evidence="1">Unplaced genomic scaffold scaffold_239, whole genome shotgun sequence</fullName>
    </submittedName>
</protein>
<keyword evidence="2" id="KW-1185">Reference proteome</keyword>
<evidence type="ECO:0000313" key="1">
    <source>
        <dbReference type="EMBL" id="KIK14775.1"/>
    </source>
</evidence>
<sequence>MFRSHEITGSWPYRFHMLVYKCIFNHFRFFSWSHAVVAGSCSMRHNQVRVDMFKVLTSIEKGSSVYDQTLPLQTPPINCCKVWFSHPRVGSFLSPEPIRALHFSSLTRMKDRSAFLLIRSGPVMWLVACSNLRPVW</sequence>
<reference evidence="2" key="2">
    <citation type="submission" date="2015-01" db="EMBL/GenBank/DDBJ databases">
        <title>Evolutionary Origins and Diversification of the Mycorrhizal Mutualists.</title>
        <authorList>
            <consortium name="DOE Joint Genome Institute"/>
            <consortium name="Mycorrhizal Genomics Consortium"/>
            <person name="Kohler A."/>
            <person name="Kuo A."/>
            <person name="Nagy L.G."/>
            <person name="Floudas D."/>
            <person name="Copeland A."/>
            <person name="Barry K.W."/>
            <person name="Cichocki N."/>
            <person name="Veneault-Fourrey C."/>
            <person name="LaButti K."/>
            <person name="Lindquist E.A."/>
            <person name="Lipzen A."/>
            <person name="Lundell T."/>
            <person name="Morin E."/>
            <person name="Murat C."/>
            <person name="Riley R."/>
            <person name="Ohm R."/>
            <person name="Sun H."/>
            <person name="Tunlid A."/>
            <person name="Henrissat B."/>
            <person name="Grigoriev I.V."/>
            <person name="Hibbett D.S."/>
            <person name="Martin F."/>
        </authorList>
    </citation>
    <scope>NUCLEOTIDE SEQUENCE [LARGE SCALE GENOMIC DNA]</scope>
    <source>
        <strain evidence="2">441</strain>
    </source>
</reference>
<evidence type="ECO:0000313" key="2">
    <source>
        <dbReference type="Proteomes" id="UP000054018"/>
    </source>
</evidence>
<accession>A0A0C9XR59</accession>
<gene>
    <name evidence="1" type="ORF">PISMIDRAFT_344371</name>
</gene>
<proteinExistence type="predicted"/>
<name>A0A0C9XR59_9AGAM</name>
<reference evidence="1 2" key="1">
    <citation type="submission" date="2014-04" db="EMBL/GenBank/DDBJ databases">
        <authorList>
            <consortium name="DOE Joint Genome Institute"/>
            <person name="Kuo A."/>
            <person name="Kohler A."/>
            <person name="Costa M.D."/>
            <person name="Nagy L.G."/>
            <person name="Floudas D."/>
            <person name="Copeland A."/>
            <person name="Barry K.W."/>
            <person name="Cichocki N."/>
            <person name="Veneault-Fourrey C."/>
            <person name="LaButti K."/>
            <person name="Lindquist E.A."/>
            <person name="Lipzen A."/>
            <person name="Lundell T."/>
            <person name="Morin E."/>
            <person name="Murat C."/>
            <person name="Sun H."/>
            <person name="Tunlid A."/>
            <person name="Henrissat B."/>
            <person name="Grigoriev I.V."/>
            <person name="Hibbett D.S."/>
            <person name="Martin F."/>
            <person name="Nordberg H.P."/>
            <person name="Cantor M.N."/>
            <person name="Hua S.X."/>
        </authorList>
    </citation>
    <scope>NUCLEOTIDE SEQUENCE [LARGE SCALE GENOMIC DNA]</scope>
    <source>
        <strain evidence="1 2">441</strain>
    </source>
</reference>
<dbReference type="EMBL" id="KN833923">
    <property type="protein sequence ID" value="KIK14775.1"/>
    <property type="molecule type" value="Genomic_DNA"/>
</dbReference>
<organism evidence="1 2">
    <name type="scientific">Pisolithus microcarpus 441</name>
    <dbReference type="NCBI Taxonomy" id="765257"/>
    <lineage>
        <taxon>Eukaryota</taxon>
        <taxon>Fungi</taxon>
        <taxon>Dikarya</taxon>
        <taxon>Basidiomycota</taxon>
        <taxon>Agaricomycotina</taxon>
        <taxon>Agaricomycetes</taxon>
        <taxon>Agaricomycetidae</taxon>
        <taxon>Boletales</taxon>
        <taxon>Sclerodermatineae</taxon>
        <taxon>Pisolithaceae</taxon>
        <taxon>Pisolithus</taxon>
    </lineage>
</organism>
<dbReference type="HOGENOM" id="CLU_1876243_0_0_1"/>
<dbReference type="Proteomes" id="UP000054018">
    <property type="component" value="Unassembled WGS sequence"/>
</dbReference>